<evidence type="ECO:0000313" key="1">
    <source>
        <dbReference type="EMBL" id="SDM22631.1"/>
    </source>
</evidence>
<name>A0A1G9RHH1_9FIRM</name>
<protein>
    <submittedName>
        <fullName evidence="1">Uncharacterized protein</fullName>
    </submittedName>
</protein>
<dbReference type="STRING" id="321763.SAMN04488692_1229"/>
<dbReference type="AlphaFoldDB" id="A0A1G9RHH1"/>
<dbReference type="Proteomes" id="UP000199476">
    <property type="component" value="Unassembled WGS sequence"/>
</dbReference>
<proteinExistence type="predicted"/>
<gene>
    <name evidence="1" type="ORF">SAMN04488692_1229</name>
</gene>
<keyword evidence="2" id="KW-1185">Reference proteome</keyword>
<accession>A0A1G9RHH1</accession>
<dbReference type="EMBL" id="FNGO01000022">
    <property type="protein sequence ID" value="SDM22631.1"/>
    <property type="molecule type" value="Genomic_DNA"/>
</dbReference>
<reference evidence="1 2" key="1">
    <citation type="submission" date="2016-10" db="EMBL/GenBank/DDBJ databases">
        <authorList>
            <person name="de Groot N.N."/>
        </authorList>
    </citation>
    <scope>NUCLEOTIDE SEQUENCE [LARGE SCALE GENOMIC DNA]</scope>
    <source>
        <strain evidence="1 2">SLAS-1</strain>
    </source>
</reference>
<organism evidence="1 2">
    <name type="scientific">Halarsenatibacter silvermanii</name>
    <dbReference type="NCBI Taxonomy" id="321763"/>
    <lineage>
        <taxon>Bacteria</taxon>
        <taxon>Bacillati</taxon>
        <taxon>Bacillota</taxon>
        <taxon>Clostridia</taxon>
        <taxon>Halanaerobiales</taxon>
        <taxon>Halarsenatibacteraceae</taxon>
        <taxon>Halarsenatibacter</taxon>
    </lineage>
</organism>
<evidence type="ECO:0000313" key="2">
    <source>
        <dbReference type="Proteomes" id="UP000199476"/>
    </source>
</evidence>
<sequence>MKINLSEKAHEKIFRPREISPENFCIKITLDDIG</sequence>